<organism evidence="2 3">
    <name type="scientific">Mycobacterium numidiamassiliense</name>
    <dbReference type="NCBI Taxonomy" id="1841861"/>
    <lineage>
        <taxon>Bacteria</taxon>
        <taxon>Bacillati</taxon>
        <taxon>Actinomycetota</taxon>
        <taxon>Actinomycetes</taxon>
        <taxon>Mycobacteriales</taxon>
        <taxon>Mycobacteriaceae</taxon>
        <taxon>Mycobacterium</taxon>
    </lineage>
</organism>
<name>A0A2U3PI23_9MYCO</name>
<dbReference type="EMBL" id="FUEZ01000004">
    <property type="protein sequence ID" value="SPM43412.1"/>
    <property type="molecule type" value="Genomic_DNA"/>
</dbReference>
<keyword evidence="3" id="KW-1185">Reference proteome</keyword>
<keyword evidence="1" id="KW-1133">Transmembrane helix</keyword>
<feature type="transmembrane region" description="Helical" evidence="1">
    <location>
        <begin position="196"/>
        <end position="217"/>
    </location>
</feature>
<reference evidence="2 3" key="1">
    <citation type="submission" date="2017-01" db="EMBL/GenBank/DDBJ databases">
        <authorList>
            <consortium name="Urmite Genomes"/>
        </authorList>
    </citation>
    <scope>NUCLEOTIDE SEQUENCE [LARGE SCALE GENOMIC DNA]</scope>
    <source>
        <strain evidence="2 3">AB215</strain>
    </source>
</reference>
<feature type="transmembrane region" description="Helical" evidence="1">
    <location>
        <begin position="261"/>
        <end position="281"/>
    </location>
</feature>
<accession>A0A2U3PI23</accession>
<evidence type="ECO:0000313" key="3">
    <source>
        <dbReference type="Proteomes" id="UP000240424"/>
    </source>
</evidence>
<gene>
    <name evidence="2" type="ORF">MNAB215_5638</name>
</gene>
<evidence type="ECO:0000256" key="1">
    <source>
        <dbReference type="SAM" id="Phobius"/>
    </source>
</evidence>
<dbReference type="InterPro" id="IPR027948">
    <property type="entry name" value="DUF4436"/>
</dbReference>
<feature type="transmembrane region" description="Helical" evidence="1">
    <location>
        <begin position="229"/>
        <end position="249"/>
    </location>
</feature>
<dbReference type="Proteomes" id="UP000240424">
    <property type="component" value="Unassembled WGS sequence"/>
</dbReference>
<keyword evidence="1 2" id="KW-0812">Transmembrane</keyword>
<evidence type="ECO:0000313" key="2">
    <source>
        <dbReference type="EMBL" id="SPM43412.1"/>
    </source>
</evidence>
<feature type="transmembrane region" description="Helical" evidence="1">
    <location>
        <begin position="19"/>
        <end position="38"/>
    </location>
</feature>
<keyword evidence="1" id="KW-0472">Membrane</keyword>
<dbReference type="Pfam" id="PF14494">
    <property type="entry name" value="DUF4436"/>
    <property type="match status" value="1"/>
</dbReference>
<protein>
    <submittedName>
        <fullName evidence="2">Transmembrane protein</fullName>
    </submittedName>
</protein>
<feature type="non-terminal residue" evidence="2">
    <location>
        <position position="1"/>
    </location>
</feature>
<sequence>VAVGVGVKPSSPARPRRPLLLLAVLVFIGLVVTAAVSFEDEGHASGVSGDAGLTDGVRIHANLEKMNPGDPQLVVRLDFEPRGRFAQDGIFLAQRIRVVAVGGAGLVDESFAAGGVMTPRTLPVALEGGDISQYPFDRYTALLGVRVLTGDGAPIPSALVIGGSLHGYSVDVAQPMREPNGGNDLTINVSRGPTTWMFAVFIMLLMWTVTILALWLTAKLILTDAVIDVPLISLFGVLLFSFTALRNAMPNSPALGALADFLSYFWCELMLGLALVALLFFRIRRT</sequence>
<proteinExistence type="predicted"/>
<dbReference type="STRING" id="1841861.GCA_900157365_03957"/>
<dbReference type="AlphaFoldDB" id="A0A2U3PI23"/>